<evidence type="ECO:0000313" key="2">
    <source>
        <dbReference type="EMBL" id="MFC4526733.1"/>
    </source>
</evidence>
<keyword evidence="3" id="KW-1185">Reference proteome</keyword>
<dbReference type="InterPro" id="IPR000182">
    <property type="entry name" value="GNAT_dom"/>
</dbReference>
<evidence type="ECO:0000313" key="3">
    <source>
        <dbReference type="Proteomes" id="UP001595961"/>
    </source>
</evidence>
<dbReference type="InterPro" id="IPR051531">
    <property type="entry name" value="N-acetyltransferase"/>
</dbReference>
<keyword evidence="2" id="KW-0012">Acyltransferase</keyword>
<dbReference type="SUPFAM" id="SSF55729">
    <property type="entry name" value="Acyl-CoA N-acyltransferases (Nat)"/>
    <property type="match status" value="1"/>
</dbReference>
<reference evidence="3" key="1">
    <citation type="journal article" date="2019" name="Int. J. Syst. Evol. Microbiol.">
        <title>The Global Catalogue of Microorganisms (GCM) 10K type strain sequencing project: providing services to taxonomists for standard genome sequencing and annotation.</title>
        <authorList>
            <consortium name="The Broad Institute Genomics Platform"/>
            <consortium name="The Broad Institute Genome Sequencing Center for Infectious Disease"/>
            <person name="Wu L."/>
            <person name="Ma J."/>
        </authorList>
    </citation>
    <scope>NUCLEOTIDE SEQUENCE [LARGE SCALE GENOMIC DNA]</scope>
    <source>
        <strain evidence="3">CCM 4481</strain>
    </source>
</reference>
<name>A0ABV9C1D7_9GAMM</name>
<evidence type="ECO:0000259" key="1">
    <source>
        <dbReference type="PROSITE" id="PS51186"/>
    </source>
</evidence>
<accession>A0ABV9C1D7</accession>
<dbReference type="EMBL" id="JBHSGA010000016">
    <property type="protein sequence ID" value="MFC4526733.1"/>
    <property type="molecule type" value="Genomic_DNA"/>
</dbReference>
<dbReference type="GO" id="GO:0016746">
    <property type="term" value="F:acyltransferase activity"/>
    <property type="evidence" value="ECO:0007669"/>
    <property type="project" value="UniProtKB-KW"/>
</dbReference>
<proteinExistence type="predicted"/>
<dbReference type="Gene3D" id="3.40.630.30">
    <property type="match status" value="1"/>
</dbReference>
<protein>
    <submittedName>
        <fullName evidence="2">GNAT family N-acetyltransferase</fullName>
        <ecNumber evidence="2">2.3.-.-</ecNumber>
    </submittedName>
</protein>
<dbReference type="Pfam" id="PF13302">
    <property type="entry name" value="Acetyltransf_3"/>
    <property type="match status" value="1"/>
</dbReference>
<dbReference type="EC" id="2.3.-.-" evidence="2"/>
<organism evidence="2 3">
    <name type="scientific">Dyella halodurans</name>
    <dbReference type="NCBI Taxonomy" id="1920171"/>
    <lineage>
        <taxon>Bacteria</taxon>
        <taxon>Pseudomonadati</taxon>
        <taxon>Pseudomonadota</taxon>
        <taxon>Gammaproteobacteria</taxon>
        <taxon>Lysobacterales</taxon>
        <taxon>Rhodanobacteraceae</taxon>
        <taxon>Dyella</taxon>
    </lineage>
</organism>
<dbReference type="PROSITE" id="PS51186">
    <property type="entry name" value="GNAT"/>
    <property type="match status" value="1"/>
</dbReference>
<dbReference type="PANTHER" id="PTHR43792">
    <property type="entry name" value="GNAT FAMILY, PUTATIVE (AFU_ORTHOLOGUE AFUA_3G00765)-RELATED-RELATED"/>
    <property type="match status" value="1"/>
</dbReference>
<dbReference type="InterPro" id="IPR016181">
    <property type="entry name" value="Acyl_CoA_acyltransferase"/>
</dbReference>
<keyword evidence="2" id="KW-0808">Transferase</keyword>
<dbReference type="RefSeq" id="WP_266152481.1">
    <property type="nucleotide sequence ID" value="NZ_CP064028.1"/>
</dbReference>
<dbReference type="PANTHER" id="PTHR43792:SF9">
    <property type="entry name" value="RIBOSOMAL-PROTEIN-ALANINE ACETYLTRANSFERASE"/>
    <property type="match status" value="1"/>
</dbReference>
<comment type="caution">
    <text evidence="2">The sequence shown here is derived from an EMBL/GenBank/DDBJ whole genome shotgun (WGS) entry which is preliminary data.</text>
</comment>
<feature type="domain" description="N-acetyltransferase" evidence="1">
    <location>
        <begin position="12"/>
        <end position="182"/>
    </location>
</feature>
<dbReference type="Proteomes" id="UP001595961">
    <property type="component" value="Unassembled WGS sequence"/>
</dbReference>
<sequence>MSDFPYLETERLLLREIVAPDAQDVFAIRSDQLGMRWFGADPLTSIQEAQKLIDVYAGWRQLPNPGTRWGIQQKDDHRFLGSCGLFKWNRSWKSCVIGYELASLVRGQGFMFEALSTILEWGFENMGLNRVEAQVHPDNLASIKLLSKLGFVQEGRMREAGFWLGSHHDLQQFALLRRDFLIR</sequence>
<gene>
    <name evidence="2" type="ORF">ACFO5W_08795</name>
</gene>